<organism evidence="1 2">
    <name type="scientific">Extremus antarcticus</name>
    <dbReference type="NCBI Taxonomy" id="702011"/>
    <lineage>
        <taxon>Eukaryota</taxon>
        <taxon>Fungi</taxon>
        <taxon>Dikarya</taxon>
        <taxon>Ascomycota</taxon>
        <taxon>Pezizomycotina</taxon>
        <taxon>Dothideomycetes</taxon>
        <taxon>Dothideomycetidae</taxon>
        <taxon>Mycosphaerellales</taxon>
        <taxon>Extremaceae</taxon>
        <taxon>Extremus</taxon>
    </lineage>
</organism>
<proteinExistence type="predicted"/>
<dbReference type="Proteomes" id="UP001271007">
    <property type="component" value="Unassembled WGS sequence"/>
</dbReference>
<sequence length="417" mass="46571">MATCFLGQHSIPWSDLAEVATLTLTIPGLYEVSVERSVESVEGKYLFGGTIQARLIRDSKHGTPNLADLLIMGRDNFHTTDPRDMKGSSLSRCLGLYEDVYVNATITALRANCVLVGITARLRLLCEAQRPALAVRYPRYWVDEFGCASWVPRYDIPVIGSNEASSFIAMRNASGSMMPCLNHDISMPDVLQVKGCVLGTVEETCSVMDGSRDVDDQILEKEIAEERAFTMRLTEVVLPLCAARYNEMWRTAFSGKRSLGTKEDISMLARSLTLGRYNDFKPPDAQTTADCAAFLLECKRFDFAPIGLPSDECLTESGAHKGDGKSFFTRLYFHARNRVPFTFDDGRLLGMGPLYMEKGDAVCIIYGCPLPLILHPEGRFWRLLGDAYVDGVMDGEHIDRLRNDDILASETRWFDIH</sequence>
<name>A0AAJ0DDC0_9PEZI</name>
<dbReference type="PANTHER" id="PTHR24148">
    <property type="entry name" value="ANKYRIN REPEAT DOMAIN-CONTAINING PROTEIN 39 HOMOLOG-RELATED"/>
    <property type="match status" value="1"/>
</dbReference>
<comment type="caution">
    <text evidence="1">The sequence shown here is derived from an EMBL/GenBank/DDBJ whole genome shotgun (WGS) entry which is preliminary data.</text>
</comment>
<dbReference type="AlphaFoldDB" id="A0AAJ0DDC0"/>
<dbReference type="Pfam" id="PF26639">
    <property type="entry name" value="Het-6_barrel"/>
    <property type="match status" value="1"/>
</dbReference>
<evidence type="ECO:0000313" key="2">
    <source>
        <dbReference type="Proteomes" id="UP001271007"/>
    </source>
</evidence>
<keyword evidence="2" id="KW-1185">Reference proteome</keyword>
<dbReference type="InterPro" id="IPR052895">
    <property type="entry name" value="HetReg/Transcr_Mod"/>
</dbReference>
<evidence type="ECO:0000313" key="1">
    <source>
        <dbReference type="EMBL" id="KAK3051733.1"/>
    </source>
</evidence>
<dbReference type="EMBL" id="JAWDJX010000024">
    <property type="protein sequence ID" value="KAK3051733.1"/>
    <property type="molecule type" value="Genomic_DNA"/>
</dbReference>
<accession>A0AAJ0DDC0</accession>
<reference evidence="1" key="1">
    <citation type="submission" date="2023-04" db="EMBL/GenBank/DDBJ databases">
        <title>Black Yeasts Isolated from many extreme environments.</title>
        <authorList>
            <person name="Coleine C."/>
            <person name="Stajich J.E."/>
            <person name="Selbmann L."/>
        </authorList>
    </citation>
    <scope>NUCLEOTIDE SEQUENCE</scope>
    <source>
        <strain evidence="1">CCFEE 5312</strain>
    </source>
</reference>
<protein>
    <submittedName>
        <fullName evidence="1">Uncharacterized protein</fullName>
    </submittedName>
</protein>
<dbReference type="PANTHER" id="PTHR24148:SF64">
    <property type="entry name" value="HETEROKARYON INCOMPATIBILITY DOMAIN-CONTAINING PROTEIN"/>
    <property type="match status" value="1"/>
</dbReference>
<gene>
    <name evidence="1" type="ORF">LTR09_007033</name>
</gene>